<reference evidence="1" key="1">
    <citation type="journal article" date="2020" name="Nature">
        <title>Giant virus diversity and host interactions through global metagenomics.</title>
        <authorList>
            <person name="Schulz F."/>
            <person name="Roux S."/>
            <person name="Paez-Espino D."/>
            <person name="Jungbluth S."/>
            <person name="Walsh D.A."/>
            <person name="Denef V.J."/>
            <person name="McMahon K.D."/>
            <person name="Konstantinidis K.T."/>
            <person name="Eloe-Fadrosh E.A."/>
            <person name="Kyrpides N.C."/>
            <person name="Woyke T."/>
        </authorList>
    </citation>
    <scope>NUCLEOTIDE SEQUENCE</scope>
    <source>
        <strain evidence="1">GVMAG-S-3300013094-109</strain>
    </source>
</reference>
<sequence length="282" mass="33640">MSNQDRNNPRIVVFDMDETLGYFVEFGIFWESIIAYVKSKSDFPVKLQQNIFNKILDLYPEFIRPNVIPLLNYLKHKKKSKQCNGVMIYTNNQGPKEWAYNIKEYFEHKTNSKLFDQIICAFKVNGKQVEICRTTQEKTYNDLIRCTKIPLNTKICFLDDSYHPEMNNHNVYYVKLKPYVYNLTYDSLIQRFISSEIGKSIVTDGAYDYFRDFVKNYMNNYDFIYVTKTTEEYDIDKIITKKTMTHLQKFFSKKYLQPTTKSNKNKNKNSKTLKLGFYGIRK</sequence>
<dbReference type="EMBL" id="MN740989">
    <property type="protein sequence ID" value="QHU21250.1"/>
    <property type="molecule type" value="Genomic_DNA"/>
</dbReference>
<accession>A0A6C0KX46</accession>
<protein>
    <submittedName>
        <fullName evidence="1">Uncharacterized protein</fullName>
    </submittedName>
</protein>
<evidence type="ECO:0000313" key="1">
    <source>
        <dbReference type="EMBL" id="QHU21250.1"/>
    </source>
</evidence>
<dbReference type="InterPro" id="IPR023214">
    <property type="entry name" value="HAD_sf"/>
</dbReference>
<dbReference type="AlphaFoldDB" id="A0A6C0KX46"/>
<dbReference type="SUPFAM" id="SSF56784">
    <property type="entry name" value="HAD-like"/>
    <property type="match status" value="1"/>
</dbReference>
<name>A0A6C0KX46_9ZZZZ</name>
<dbReference type="InterPro" id="IPR036412">
    <property type="entry name" value="HAD-like_sf"/>
</dbReference>
<dbReference type="Gene3D" id="3.40.50.1000">
    <property type="entry name" value="HAD superfamily/HAD-like"/>
    <property type="match status" value="1"/>
</dbReference>
<proteinExistence type="predicted"/>
<organism evidence="1">
    <name type="scientific">viral metagenome</name>
    <dbReference type="NCBI Taxonomy" id="1070528"/>
    <lineage>
        <taxon>unclassified sequences</taxon>
        <taxon>metagenomes</taxon>
        <taxon>organismal metagenomes</taxon>
    </lineage>
</organism>